<gene>
    <name evidence="1" type="ORF">AAJ76_500037549</name>
</gene>
<evidence type="ECO:0000313" key="1">
    <source>
        <dbReference type="EMBL" id="KKO76224.1"/>
    </source>
</evidence>
<sequence>MIKINIFQPKFFKLLNLVICLNINIVKFFSDTFNCEKCASENKFYYYIGS</sequence>
<keyword evidence="2" id="KW-1185">Reference proteome</keyword>
<protein>
    <submittedName>
        <fullName evidence="1">Uncharacterized protein</fullName>
    </submittedName>
</protein>
<dbReference type="RefSeq" id="XP_024331966.1">
    <property type="nucleotide sequence ID" value="XM_024475854.1"/>
</dbReference>
<dbReference type="AlphaFoldDB" id="A0A0F9ZFT0"/>
<dbReference type="GeneID" id="36320801"/>
<dbReference type="EMBL" id="JPQZ01000005">
    <property type="protein sequence ID" value="KKO76224.1"/>
    <property type="molecule type" value="Genomic_DNA"/>
</dbReference>
<dbReference type="VEuPathDB" id="MicrosporidiaDB:AAJ76_500037549"/>
<dbReference type="Proteomes" id="UP000034350">
    <property type="component" value="Unassembled WGS sequence"/>
</dbReference>
<evidence type="ECO:0000313" key="2">
    <source>
        <dbReference type="Proteomes" id="UP000034350"/>
    </source>
</evidence>
<name>A0A0F9ZFT0_9MICR</name>
<proteinExistence type="predicted"/>
<reference evidence="1 2" key="1">
    <citation type="journal article" date="2015" name="Environ. Microbiol.">
        <title>Genome analyses suggest the presence of polyploidy and recent human-driven expansions in eight global populations of the honeybee pathogen Nosema ceranae.</title>
        <authorList>
            <person name="Pelin A."/>
            <person name="Selman M."/>
            <person name="Aris-Brosou S."/>
            <person name="Farinelli L."/>
            <person name="Corradi N."/>
        </authorList>
    </citation>
    <scope>NUCLEOTIDE SEQUENCE [LARGE SCALE GENOMIC DNA]</scope>
    <source>
        <strain evidence="1 2">PA08 1199</strain>
    </source>
</reference>
<organism evidence="1 2">
    <name type="scientific">Vairimorpha ceranae</name>
    <dbReference type="NCBI Taxonomy" id="40302"/>
    <lineage>
        <taxon>Eukaryota</taxon>
        <taxon>Fungi</taxon>
        <taxon>Fungi incertae sedis</taxon>
        <taxon>Microsporidia</taxon>
        <taxon>Nosematidae</taxon>
        <taxon>Vairimorpha</taxon>
    </lineage>
</organism>
<comment type="caution">
    <text evidence="1">The sequence shown here is derived from an EMBL/GenBank/DDBJ whole genome shotgun (WGS) entry which is preliminary data.</text>
</comment>
<accession>A0A0F9ZFT0</accession>